<accession>A0A8S3HRR6</accession>
<evidence type="ECO:0000313" key="2">
    <source>
        <dbReference type="EMBL" id="CAF5185990.1"/>
    </source>
</evidence>
<proteinExistence type="predicted"/>
<dbReference type="AlphaFoldDB" id="A0A8S3HRR6"/>
<protein>
    <submittedName>
        <fullName evidence="2">Uncharacterized protein</fullName>
    </submittedName>
</protein>
<reference evidence="2" key="1">
    <citation type="submission" date="2021-02" db="EMBL/GenBank/DDBJ databases">
        <authorList>
            <person name="Nowell W R."/>
        </authorList>
    </citation>
    <scope>NUCLEOTIDE SEQUENCE</scope>
</reference>
<dbReference type="EMBL" id="CAJOBJ010333577">
    <property type="protein sequence ID" value="CAF5185990.1"/>
    <property type="molecule type" value="Genomic_DNA"/>
</dbReference>
<name>A0A8S3HRR6_9BILA</name>
<organism evidence="2 3">
    <name type="scientific">Rotaria magnacalcarata</name>
    <dbReference type="NCBI Taxonomy" id="392030"/>
    <lineage>
        <taxon>Eukaryota</taxon>
        <taxon>Metazoa</taxon>
        <taxon>Spiralia</taxon>
        <taxon>Gnathifera</taxon>
        <taxon>Rotifera</taxon>
        <taxon>Eurotatoria</taxon>
        <taxon>Bdelloidea</taxon>
        <taxon>Philodinida</taxon>
        <taxon>Philodinidae</taxon>
        <taxon>Rotaria</taxon>
    </lineage>
</organism>
<feature type="region of interest" description="Disordered" evidence="1">
    <location>
        <begin position="64"/>
        <end position="85"/>
    </location>
</feature>
<sequence>HYQINFFSQQTDAALQRHIRSNGELKQQHKVLLSTLLLEQRLHSTATNEHKRLVKEKIEELQSAEHEWKSTTKNGQQRTDKISYY</sequence>
<dbReference type="Proteomes" id="UP000681720">
    <property type="component" value="Unassembled WGS sequence"/>
</dbReference>
<gene>
    <name evidence="2" type="ORF">GIL414_LOCUS71089</name>
</gene>
<comment type="caution">
    <text evidence="2">The sequence shown here is derived from an EMBL/GenBank/DDBJ whole genome shotgun (WGS) entry which is preliminary data.</text>
</comment>
<evidence type="ECO:0000256" key="1">
    <source>
        <dbReference type="SAM" id="MobiDB-lite"/>
    </source>
</evidence>
<feature type="non-terminal residue" evidence="2">
    <location>
        <position position="1"/>
    </location>
</feature>
<evidence type="ECO:0000313" key="3">
    <source>
        <dbReference type="Proteomes" id="UP000681720"/>
    </source>
</evidence>